<dbReference type="NCBIfam" id="TIGR00455">
    <property type="entry name" value="apsK"/>
    <property type="match status" value="1"/>
</dbReference>
<name>A0A381PN70_9ZZZZ</name>
<dbReference type="InterPro" id="IPR059117">
    <property type="entry name" value="APS_kinase_dom"/>
</dbReference>
<dbReference type="CDD" id="cd04166">
    <property type="entry name" value="CysN_ATPS"/>
    <property type="match status" value="1"/>
</dbReference>
<dbReference type="GO" id="GO:0004781">
    <property type="term" value="F:sulfate adenylyltransferase (ATP) activity"/>
    <property type="evidence" value="ECO:0007669"/>
    <property type="project" value="UniProtKB-EC"/>
</dbReference>
<evidence type="ECO:0000313" key="12">
    <source>
        <dbReference type="EMBL" id="SUZ68462.1"/>
    </source>
</evidence>
<dbReference type="InterPro" id="IPR009000">
    <property type="entry name" value="Transl_B-barrel_sf"/>
</dbReference>
<organism evidence="12">
    <name type="scientific">marine metagenome</name>
    <dbReference type="NCBI Taxonomy" id="408172"/>
    <lineage>
        <taxon>unclassified sequences</taxon>
        <taxon>metagenomes</taxon>
        <taxon>ecological metagenomes</taxon>
    </lineage>
</organism>
<comment type="similarity">
    <text evidence="3">In the N-terminal section; belongs to the TRAFAC class translation factor GTPase superfamily. Classic translation factor GTPase family. CysN/NodQ subfamily.</text>
</comment>
<dbReference type="Pfam" id="PF22594">
    <property type="entry name" value="GTP-eEF1A_C"/>
    <property type="match status" value="1"/>
</dbReference>
<evidence type="ECO:0000256" key="10">
    <source>
        <dbReference type="ARBA" id="ARBA00049370"/>
    </source>
</evidence>
<dbReference type="CDD" id="cd04095">
    <property type="entry name" value="CysN_NoDQ_III"/>
    <property type="match status" value="1"/>
</dbReference>
<dbReference type="InterPro" id="IPR000795">
    <property type="entry name" value="T_Tr_GTP-bd_dom"/>
</dbReference>
<dbReference type="Gene3D" id="2.40.30.10">
    <property type="entry name" value="Translation factors"/>
    <property type="match status" value="2"/>
</dbReference>
<keyword evidence="8" id="KW-0342">GTP-binding</keyword>
<dbReference type="AlphaFoldDB" id="A0A381PN70"/>
<evidence type="ECO:0000256" key="6">
    <source>
        <dbReference type="ARBA" id="ARBA00022741"/>
    </source>
</evidence>
<evidence type="ECO:0000256" key="9">
    <source>
        <dbReference type="ARBA" id="ARBA00023268"/>
    </source>
</evidence>
<dbReference type="GO" id="GO:0005524">
    <property type="term" value="F:ATP binding"/>
    <property type="evidence" value="ECO:0007669"/>
    <property type="project" value="UniProtKB-KW"/>
</dbReference>
<dbReference type="GO" id="GO:0005525">
    <property type="term" value="F:GTP binding"/>
    <property type="evidence" value="ECO:0007669"/>
    <property type="project" value="UniProtKB-KW"/>
</dbReference>
<dbReference type="InterPro" id="IPR050100">
    <property type="entry name" value="TRAFAC_GTPase_members"/>
</dbReference>
<comment type="catalytic activity">
    <reaction evidence="10">
        <text>sulfate + ATP + H(+) = adenosine 5'-phosphosulfate + diphosphate</text>
        <dbReference type="Rhea" id="RHEA:18133"/>
        <dbReference type="ChEBI" id="CHEBI:15378"/>
        <dbReference type="ChEBI" id="CHEBI:16189"/>
        <dbReference type="ChEBI" id="CHEBI:30616"/>
        <dbReference type="ChEBI" id="CHEBI:33019"/>
        <dbReference type="ChEBI" id="CHEBI:58243"/>
        <dbReference type="EC" id="2.7.7.4"/>
    </reaction>
</comment>
<dbReference type="CDD" id="cd03695">
    <property type="entry name" value="CysN_NodQ_II"/>
    <property type="match status" value="1"/>
</dbReference>
<dbReference type="PANTHER" id="PTHR23115">
    <property type="entry name" value="TRANSLATION FACTOR"/>
    <property type="match status" value="1"/>
</dbReference>
<evidence type="ECO:0000256" key="5">
    <source>
        <dbReference type="ARBA" id="ARBA00022695"/>
    </source>
</evidence>
<feature type="domain" description="Tr-type G" evidence="11">
    <location>
        <begin position="1"/>
        <end position="215"/>
    </location>
</feature>
<evidence type="ECO:0000256" key="2">
    <source>
        <dbReference type="ARBA" id="ARBA00005438"/>
    </source>
</evidence>
<dbReference type="NCBIfam" id="NF003478">
    <property type="entry name" value="PRK05124.1"/>
    <property type="match status" value="1"/>
</dbReference>
<sequence length="614" mass="67336">VRFLTCGSVDDGKSTLIGRLLYDTQLIADDHIAALAEDSGIGTDTTQLDLALVTDGLQAEREQGITIDVAYRHFATQNRNFIIADTPGHEQYTRNMATGASTADLAVILVDARKGILQQTRRHSYIAALLGVEHLVLAVNKMDLVEYSEERFSEIVADYSDYSKTLDVRSVEFIPISALEGDNVVKSSSAMPWFEGPTLIDYLDAVEIEVSYRLDEFRLPIQLVLRAPSAFRGYAGTITSGQIRPGERVTALPSGVSSSIDRIVGYREDLQVASVGESVAITLVDEIDMSRGDLLVREGENVHFDYSIEAMIIWMAEAALTPGQQMRLQSRLGTANVSVDTIRHRVDVDTTQMVPAAQIELNEVARCAISSDRKLLFEPYATSRSEGSFVLIDRITNATLAAGMISVPISPWDRSPDETLEVQTSTITAKERQLRYGQRPCTVLLTGLTGAGKSTIATALERYLFDRGNSIVRLDGENVRLGISKDLGFTSEDRSENLRRVAEVARLMNSQGLIAIAALLAPEADSRSRAQQLVGDAQWIEVFLDTPISVCRDRDTSGLYEAAERGEIHDFPGVSATYEAPKDADLRLDTSNMTVDQSVLEIISLLTEKGFIDG</sequence>
<dbReference type="SUPFAM" id="SSF50447">
    <property type="entry name" value="Translation proteins"/>
    <property type="match status" value="1"/>
</dbReference>
<gene>
    <name evidence="12" type="ORF">METZ01_LOCUS21316</name>
</gene>
<dbReference type="InterPro" id="IPR044138">
    <property type="entry name" value="CysN_II"/>
</dbReference>
<protein>
    <recommendedName>
        <fullName evidence="11">Tr-type G domain-containing protein</fullName>
    </recommendedName>
</protein>
<dbReference type="GO" id="GO:0000103">
    <property type="term" value="P:sulfate assimilation"/>
    <property type="evidence" value="ECO:0007669"/>
    <property type="project" value="InterPro"/>
</dbReference>
<evidence type="ECO:0000256" key="4">
    <source>
        <dbReference type="ARBA" id="ARBA00022679"/>
    </source>
</evidence>
<evidence type="ECO:0000256" key="1">
    <source>
        <dbReference type="ARBA" id="ARBA00002357"/>
    </source>
</evidence>
<dbReference type="CDD" id="cd02027">
    <property type="entry name" value="APSK"/>
    <property type="match status" value="1"/>
</dbReference>
<dbReference type="NCBIfam" id="TIGR02034">
    <property type="entry name" value="CysN"/>
    <property type="match status" value="1"/>
</dbReference>
<accession>A0A381PN70</accession>
<evidence type="ECO:0000256" key="3">
    <source>
        <dbReference type="ARBA" id="ARBA00007237"/>
    </source>
</evidence>
<dbReference type="NCBIfam" id="NF004035">
    <property type="entry name" value="PRK05506.1"/>
    <property type="match status" value="1"/>
</dbReference>
<dbReference type="InterPro" id="IPR041757">
    <property type="entry name" value="CysN_GTP-bd"/>
</dbReference>
<reference evidence="12" key="1">
    <citation type="submission" date="2018-05" db="EMBL/GenBank/DDBJ databases">
        <authorList>
            <person name="Lanie J.A."/>
            <person name="Ng W.-L."/>
            <person name="Kazmierczak K.M."/>
            <person name="Andrzejewski T.M."/>
            <person name="Davidsen T.M."/>
            <person name="Wayne K.J."/>
            <person name="Tettelin H."/>
            <person name="Glass J.I."/>
            <person name="Rusch D."/>
            <person name="Podicherti R."/>
            <person name="Tsui H.-C.T."/>
            <person name="Winkler M.E."/>
        </authorList>
    </citation>
    <scope>NUCLEOTIDE SEQUENCE</scope>
</reference>
<dbReference type="InterPro" id="IPR054696">
    <property type="entry name" value="GTP-eEF1A_C"/>
</dbReference>
<dbReference type="GO" id="GO:0004020">
    <property type="term" value="F:adenylylsulfate kinase activity"/>
    <property type="evidence" value="ECO:0007669"/>
    <property type="project" value="InterPro"/>
</dbReference>
<keyword evidence="7" id="KW-0067">ATP-binding</keyword>
<dbReference type="InterPro" id="IPR011779">
    <property type="entry name" value="SO4_adenylTrfase_lsu"/>
</dbReference>
<comment type="function">
    <text evidence="1">APS kinase catalyzes the synthesis of activated sulfate.</text>
</comment>
<dbReference type="InterPro" id="IPR031157">
    <property type="entry name" value="G_TR_CS"/>
</dbReference>
<dbReference type="EMBL" id="UINC01001039">
    <property type="protein sequence ID" value="SUZ68462.1"/>
    <property type="molecule type" value="Genomic_DNA"/>
</dbReference>
<dbReference type="InterPro" id="IPR027417">
    <property type="entry name" value="P-loop_NTPase"/>
</dbReference>
<comment type="similarity">
    <text evidence="2">In the C-terminal section; belongs to the APS kinase family.</text>
</comment>
<dbReference type="InterPro" id="IPR044139">
    <property type="entry name" value="CysN_NoDQ_III"/>
</dbReference>
<evidence type="ECO:0000256" key="8">
    <source>
        <dbReference type="ARBA" id="ARBA00023134"/>
    </source>
</evidence>
<dbReference type="FunFam" id="3.40.50.300:FF:000119">
    <property type="entry name" value="Sulfate adenylyltransferase subunit 1"/>
    <property type="match status" value="1"/>
</dbReference>
<dbReference type="Pfam" id="PF00009">
    <property type="entry name" value="GTP_EFTU"/>
    <property type="match status" value="1"/>
</dbReference>
<dbReference type="PROSITE" id="PS00301">
    <property type="entry name" value="G_TR_1"/>
    <property type="match status" value="1"/>
</dbReference>
<evidence type="ECO:0000256" key="7">
    <source>
        <dbReference type="ARBA" id="ARBA00022840"/>
    </source>
</evidence>
<evidence type="ECO:0000259" key="11">
    <source>
        <dbReference type="PROSITE" id="PS51722"/>
    </source>
</evidence>
<dbReference type="GO" id="GO:0003924">
    <property type="term" value="F:GTPase activity"/>
    <property type="evidence" value="ECO:0007669"/>
    <property type="project" value="InterPro"/>
</dbReference>
<dbReference type="PRINTS" id="PR00315">
    <property type="entry name" value="ELONGATNFCT"/>
</dbReference>
<dbReference type="PROSITE" id="PS51722">
    <property type="entry name" value="G_TR_2"/>
    <property type="match status" value="1"/>
</dbReference>
<dbReference type="InterPro" id="IPR002891">
    <property type="entry name" value="APS"/>
</dbReference>
<keyword evidence="5" id="KW-0548">Nucleotidyltransferase</keyword>
<dbReference type="SUPFAM" id="SSF50465">
    <property type="entry name" value="EF-Tu/eEF-1alpha/eIF2-gamma C-terminal domain"/>
    <property type="match status" value="1"/>
</dbReference>
<keyword evidence="6" id="KW-0547">Nucleotide-binding</keyword>
<dbReference type="Gene3D" id="3.40.50.300">
    <property type="entry name" value="P-loop containing nucleotide triphosphate hydrolases"/>
    <property type="match status" value="2"/>
</dbReference>
<proteinExistence type="inferred from homology"/>
<keyword evidence="9" id="KW-0511">Multifunctional enzyme</keyword>
<dbReference type="Pfam" id="PF01583">
    <property type="entry name" value="APS_kinase"/>
    <property type="match status" value="1"/>
</dbReference>
<feature type="non-terminal residue" evidence="12">
    <location>
        <position position="1"/>
    </location>
</feature>
<dbReference type="SUPFAM" id="SSF52540">
    <property type="entry name" value="P-loop containing nucleoside triphosphate hydrolases"/>
    <property type="match status" value="2"/>
</dbReference>
<dbReference type="NCBIfam" id="NF003013">
    <property type="entry name" value="PRK03846.1"/>
    <property type="match status" value="1"/>
</dbReference>
<dbReference type="HAMAP" id="MF_00065">
    <property type="entry name" value="Adenylyl_sulf_kinase"/>
    <property type="match status" value="1"/>
</dbReference>
<dbReference type="InterPro" id="IPR009001">
    <property type="entry name" value="Transl_elong_EF1A/Init_IF2_C"/>
</dbReference>
<keyword evidence="4" id="KW-0808">Transferase</keyword>